<dbReference type="EMBL" id="EU662154">
    <property type="protein sequence ID" value="ACD75430.1"/>
    <property type="molecule type" value="Genomic_DNA"/>
</dbReference>
<protein>
    <submittedName>
        <fullName evidence="1">AMDV4_1</fullName>
    </submittedName>
</protein>
<proteinExistence type="predicted"/>
<evidence type="ECO:0000313" key="1">
    <source>
        <dbReference type="EMBL" id="ACD75430.1"/>
    </source>
</evidence>
<name>B3GAM2_9VIRU</name>
<dbReference type="InterPro" id="IPR027417">
    <property type="entry name" value="P-loop_NTPase"/>
</dbReference>
<reference evidence="1" key="1">
    <citation type="submission" date="2008-04" db="EMBL/GenBank/DDBJ databases">
        <title>Virus population dynamics and acquired virus resistance in natural microbial communities.</title>
        <authorList>
            <person name="Andersson A.A."/>
            <person name="Banfield J.F."/>
        </authorList>
    </citation>
    <scope>NUCLEOTIDE SEQUENCE</scope>
</reference>
<dbReference type="SUPFAM" id="SSF52540">
    <property type="entry name" value="P-loop containing nucleoside triphosphate hydrolases"/>
    <property type="match status" value="1"/>
</dbReference>
<accession>B3GAM2</accession>
<organism evidence="1">
    <name type="scientific">uncultured virus</name>
    <dbReference type="NCBI Taxonomy" id="340016"/>
    <lineage>
        <taxon>Viruses</taxon>
        <taxon>environmental samples</taxon>
    </lineage>
</organism>
<sequence>MPKGRTVKGQSKQQSQGIDLNILAKQTNEEFGKKLDIEDFYMQSPESIQLEYINRKNLDVEAIRRRVAEAYILSEIGWIRFNTMALYHKTRLVNNFLEKLEDPKNTKVKTEFESVVSKQLQQYASSSRELGMIYSTTTFKNTMGPFGYLGHKKESLAPKRFSYEDPEVLRLIRANDAQMINIMVGGRTGSGKTNFTLQLLAEAIKSARGYTISGRRRIRIFTPNFIYPDFPEAYSYHHIWDIFKNDHKQSFLWSKYDYNIEWEENGNKESEKPTDIVGYIVVGEVSPGKLSSPNSDETVAYRTIFKALRQMRGRMIISTADQESLAISVRMNWIDPYIEMVTGESENRYAVAEYLDPTGSYAMPPVNLGIIPLHSLTAKLNKGMLKDMTGDIMSFSINQMYEYAEKIAPFEKDPDSYIDACDHYVHETFSKIEEDEFASMGYPKKEEMKVEAKKINYDPRKDDSEEILM</sequence>